<dbReference type="InterPro" id="IPR016036">
    <property type="entry name" value="Malonyl_transacylase_ACP-bd"/>
</dbReference>
<dbReference type="InterPro" id="IPR014031">
    <property type="entry name" value="Ketoacyl_synth_C"/>
</dbReference>
<feature type="domain" description="Carrier" evidence="10">
    <location>
        <begin position="2653"/>
        <end position="2731"/>
    </location>
</feature>
<dbReference type="InterPro" id="IPR050091">
    <property type="entry name" value="PKS_NRPS_Biosynth_Enz"/>
</dbReference>
<dbReference type="SUPFAM" id="SSF50129">
    <property type="entry name" value="GroES-like"/>
    <property type="match status" value="1"/>
</dbReference>
<comment type="caution">
    <text evidence="13">The sequence shown here is derived from an EMBL/GenBank/DDBJ whole genome shotgun (WGS) entry which is preliminary data.</text>
</comment>
<dbReference type="Gene3D" id="3.30.559.30">
    <property type="entry name" value="Nonribosomal peptide synthetase, condensation domain"/>
    <property type="match status" value="1"/>
</dbReference>
<dbReference type="GO" id="GO:0031177">
    <property type="term" value="F:phosphopantetheine binding"/>
    <property type="evidence" value="ECO:0007669"/>
    <property type="project" value="InterPro"/>
</dbReference>
<keyword evidence="14" id="KW-1185">Reference proteome</keyword>
<dbReference type="RefSeq" id="WP_110986286.1">
    <property type="nucleotide sequence ID" value="NZ_CAWNWM010000006.1"/>
</dbReference>
<dbReference type="GO" id="GO:0016491">
    <property type="term" value="F:oxidoreductase activity"/>
    <property type="evidence" value="ECO:0007669"/>
    <property type="project" value="InterPro"/>
</dbReference>
<gene>
    <name evidence="13" type="ORF">C1752_02328</name>
</gene>
<dbReference type="PANTHER" id="PTHR43775:SF51">
    <property type="entry name" value="INACTIVE PHENOLPHTHIOCEROL SYNTHESIS POLYKETIDE SYNTHASE TYPE I PKS1-RELATED"/>
    <property type="match status" value="1"/>
</dbReference>
<dbReference type="InterPro" id="IPR020841">
    <property type="entry name" value="PKS_Beta-ketoAc_synthase_dom"/>
</dbReference>
<feature type="domain" description="Ketosynthase family 3 (KS3)" evidence="11">
    <location>
        <begin position="612"/>
        <end position="1039"/>
    </location>
</feature>
<dbReference type="EC" id="2.3.1.41" evidence="13"/>
<dbReference type="Proteomes" id="UP000248857">
    <property type="component" value="Unassembled WGS sequence"/>
</dbReference>
<dbReference type="InterPro" id="IPR023213">
    <property type="entry name" value="CAT-like_dom_sf"/>
</dbReference>
<dbReference type="SMART" id="SM00826">
    <property type="entry name" value="PKS_DH"/>
    <property type="match status" value="1"/>
</dbReference>
<feature type="compositionally biased region" description="Basic and acidic residues" evidence="9">
    <location>
        <begin position="1"/>
        <end position="13"/>
    </location>
</feature>
<evidence type="ECO:0000313" key="14">
    <source>
        <dbReference type="Proteomes" id="UP000248857"/>
    </source>
</evidence>
<dbReference type="FunFam" id="3.40.50.720:FF:000209">
    <property type="entry name" value="Polyketide synthase Pks12"/>
    <property type="match status" value="1"/>
</dbReference>
<dbReference type="InterPro" id="IPR009081">
    <property type="entry name" value="PP-bd_ACP"/>
</dbReference>
<name>A0A2W1JHV2_9CYAN</name>
<accession>A0A2W1JHV2</accession>
<dbReference type="Pfam" id="PF14765">
    <property type="entry name" value="PS-DH"/>
    <property type="match status" value="1"/>
</dbReference>
<dbReference type="Pfam" id="PF22621">
    <property type="entry name" value="CurL-like_PKS_C"/>
    <property type="match status" value="1"/>
</dbReference>
<dbReference type="InterPro" id="IPR013154">
    <property type="entry name" value="ADH-like_N"/>
</dbReference>
<dbReference type="InterPro" id="IPR057326">
    <property type="entry name" value="KR_dom"/>
</dbReference>
<dbReference type="Pfam" id="PF00550">
    <property type="entry name" value="PP-binding"/>
    <property type="match status" value="2"/>
</dbReference>
<keyword evidence="4 13" id="KW-0808">Transferase</keyword>
<dbReference type="SUPFAM" id="SSF47336">
    <property type="entry name" value="ACP-like"/>
    <property type="match status" value="2"/>
</dbReference>
<proteinExistence type="predicted"/>
<keyword evidence="6" id="KW-0443">Lipid metabolism</keyword>
<evidence type="ECO:0000256" key="5">
    <source>
        <dbReference type="ARBA" id="ARBA00022832"/>
    </source>
</evidence>
<dbReference type="InterPro" id="IPR036291">
    <property type="entry name" value="NAD(P)-bd_dom_sf"/>
</dbReference>
<dbReference type="InterPro" id="IPR014030">
    <property type="entry name" value="Ketoacyl_synth_N"/>
</dbReference>
<feature type="active site" description="Proton donor; for dehydratase activity" evidence="8">
    <location>
        <position position="1708"/>
    </location>
</feature>
<dbReference type="GO" id="GO:0006633">
    <property type="term" value="P:fatty acid biosynthetic process"/>
    <property type="evidence" value="ECO:0007669"/>
    <property type="project" value="TreeGrafter"/>
</dbReference>
<keyword evidence="3" id="KW-0597">Phosphoprotein</keyword>
<dbReference type="Pfam" id="PF08240">
    <property type="entry name" value="ADH_N"/>
    <property type="match status" value="1"/>
</dbReference>
<dbReference type="SMART" id="SM00823">
    <property type="entry name" value="PKS_PP"/>
    <property type="match status" value="2"/>
</dbReference>
<dbReference type="CDD" id="cd05195">
    <property type="entry name" value="enoyl_red"/>
    <property type="match status" value="1"/>
</dbReference>
<sequence length="2757" mass="301409">MPDASDHQEKIDIESPGTNDSSADQKGQDFWEAIRAAMEAQKQAPPLEPVSRDQNLPLSFAQERLWFLAKIGSNSAYNIPYTFRLNGSLNPQILEQSLIEVLNRHEALRTYFKEVDGTPIQAVSDSIAGIFETYDLRELSAEQRDERLKQLVQDNINRPFDLGKAPLLRAKLLQLDEDQNVLSLCINHIVFDGWSEGLFFSELGEIYKAHQIKQPATVPDLPIQYADFSNWQRSWIATGALAPQISYWEQQLEGCPSVILPVDHEQPSFPAMAGTRQSLTLPSSLKTALESLAKDSGTTLFVTLLAAFQTLLYRYVGQEDITVCSPVAGRNRPEIQKLIGYFNNIIPLRCQLSGNPSFKELLDRVRVTSLDAFKHQDVPFQQLGDIQGLLLPSISKVLFALLNTQNQPFQLPDVQIEAMVAPERNADFDLSFFWEEGEDGLVGALEYKTDLFEAETIAAFLRNYQSLLNGIVESPEQEIASIELAEAISYTPRQPVKPAGSTNVTPQTTVEKQILEVWQDVLGLTDVGIHDNFFEIGGGSLLLAQVHQRLTSLFESDFSPIELFKSPTVHSLAQFLTAAPSTGSSFQAVKDRVQRQKQRRNQGFEGDATSSVEGIAIVGLAGRFPGADTVEQFWQNLCDGVESLTAFTDEELLAAGVDPTLLSQPGYVKSGPIIDDIELFDEYFFGFSPREASALDPQHRIMLECAWEALENAGYDPDTFPGRIGVYAGALFSSYWHNNLLSRPDFIQSMGAGPVEIANDKDFVATRISYKLDLKGPAFSVNTACSTSLVATHLACQSLLSGECDMAMAGGVTINVPHRIGHPFEEGWIESADGHCRPFDAEAQGTVLGNGAGIVVLKRLEDALADGDHIYSVIRSTALNNDGSLKVGYTAPSVDGQADVVAEAHALAGVEPESISYIETHGTGTQMGDPIEVAALTKVFREQTEQQGFCALGSIKSNIGHLNRAAGVAGLIKATLALKHKQIPPVVNFETPNPQLDLENSPFYINKELLPWETNGGPRRAGLSSFGVGGTNAHAVLEESPKIDASGESRSWQLLVLSGKTEEALAAAVENFAIYLRETPIENLADVAYTSKVGRRAFEYRTAVVCERGEDAIATLTTWEPEEAIYAPDTHQPSIVFMLSGQGAQYVNMGRDLYETERVYRETVDRCAEILEPHLGLDLREIIYNTSGDAAANTELLKQTNITQPALFVTEYAVAQLWMAWGIQPQAMIGHSIGEYTAACLAGVFSLEEALALVAERGRLMQSLPSGSMLTVFLPEDEVEALLNDQLALATSNAPSLCTVAGPAEAIDALKQKLEDESIDFRTLHTSHAFHSFMMDPILEPFTERVRQVQLNPPQIPYISNVTGTWITDAEATDPSYWANHLRSTVRFTAGVKELLEDETRVLLEVGPGRMLKSLASKQTGAERVVLSSIRHPKEEASDVGFVLETVGQLWQAGVKLDWAGFYVDEQRYRVPLPTYPFQRHRHWIDPAPKIQGQALPSDARSQTMHPLLGQRLHLAGMTNICFESQVSPAIPAFLNDHCLFETAVMPATGYLEMALAAGSSLIQSETLAVEDVKVQRALALSDDETQTLQCVLNAEGNQSYSFQVFSLKELKQTEPVWTLHASGNVRVPQELEVPPVDLTALKAAHTETIAAAAHYQKFADQGIGYGETFQGVKQLWTQPQQVLGEIELPASVASEIKQFKLHPALLDSCLQVVGALFSGEDSDDTYVPVSLAALDLYRAPETHLWCHAEQLQRDDQSLTATLTLLDDHGNVVARIRDLALRRASREALMRSLQQNVEDWLYEYAWEPQEVGAGDVAKIPNNWLIFMDQAQVGENLATSLQDKGHHCKLIASGSAYGRQGDRYTVNPEAPEDVQQLLSNLDLKREGGYGVVHLGSLDQATKAVSTLTLPEIQKTQVKTCGGVLHLVQALSQANVSAGVWLVTAGAQAVGQVPESVQVQQSPLWGLGRVIALEHPELHCKMVDLDPFAAANKAEALLAEVTGVDLEKQVAYRQDVRYTARLVRRTEQKKAEQPFQLKLKEYGILENLTLEPLQRPTPGPAQVEVKVQATGLNFKDVLTVLGKLQDYFKTLGLEDPENMPFGYECAGTVTSVGDGVTDFAVGDAVIVAIATNCLSSHVIADAQFVIPKPVELSFEEAATVPTNYLTAYYGLHTLAEIKAGDRILIHAAAGGVGQAAVQLAQRAGAEVFATASPGKWDFLKSMGVQHVMNSRTLDFADEVLSLTNGEGVDVVLNSLAGDFMTKTFDTIGRGGRFLELGKIGLWTQEEAKALGKDINYMPYDLGDDIAVPQPARIKEMLTVLMAAFQDGSLRPLPFTAFPMQDYIGAFRFMAQAKHIGKVVISQPPQSPTKTEVVREDATYLVTGGLGALGLEIAKWLSKQGAKHVALTGRRGASPTAQAVIDQLQEAGTQVHVVAADVSKAEAVERTLKEIEPYPALRGIIHAAGVIDDGLLVSQSCDRILEVMEPKVNGAWHLHKLTQKHPLDFMVFFSSVAALLGAQGQGNYAAANAFMDALAHYRQSLGLPGLSLSWGPWAEVGMAASMSEQDRARLSSQGISSIPVEQGLQALEQMIAESRSHVGVLPVNWSTFIQRFSGEAYTSLLSELASPISAAASAEGSDSIQIDELLQQLKTASEEESLSLLLKYLQVQSAEVLGLPASRRPKSKDSLNRLGLDSLMGVELRTRLQSQLQIDVAMEQLIGGSTLQELTGELLHKLRVANILLPESTPSEELEEEEMEEFFI</sequence>
<dbReference type="InterPro" id="IPR020843">
    <property type="entry name" value="ER"/>
</dbReference>
<dbReference type="InterPro" id="IPR020807">
    <property type="entry name" value="PKS_DH"/>
</dbReference>
<dbReference type="FunFam" id="3.40.47.10:FF:000042">
    <property type="entry name" value="Polyketide synthase Pks13"/>
    <property type="match status" value="1"/>
</dbReference>
<organism evidence="13 14">
    <name type="scientific">Acaryochloris thomasi RCC1774</name>
    <dbReference type="NCBI Taxonomy" id="1764569"/>
    <lineage>
        <taxon>Bacteria</taxon>
        <taxon>Bacillati</taxon>
        <taxon>Cyanobacteriota</taxon>
        <taxon>Cyanophyceae</taxon>
        <taxon>Acaryochloridales</taxon>
        <taxon>Acaryochloridaceae</taxon>
        <taxon>Acaryochloris</taxon>
        <taxon>Acaryochloris thomasi</taxon>
    </lineage>
</organism>
<dbReference type="Gene3D" id="3.10.129.110">
    <property type="entry name" value="Polyketide synthase dehydratase"/>
    <property type="match status" value="1"/>
</dbReference>
<dbReference type="Pfam" id="PF21394">
    <property type="entry name" value="Beta-ketacyl_N"/>
    <property type="match status" value="1"/>
</dbReference>
<dbReference type="InterPro" id="IPR006162">
    <property type="entry name" value="Ppantetheine_attach_site"/>
</dbReference>
<evidence type="ECO:0000256" key="1">
    <source>
        <dbReference type="ARBA" id="ARBA00001957"/>
    </source>
</evidence>
<dbReference type="PROSITE" id="PS50075">
    <property type="entry name" value="CARRIER"/>
    <property type="match status" value="2"/>
</dbReference>
<evidence type="ECO:0000256" key="4">
    <source>
        <dbReference type="ARBA" id="ARBA00022679"/>
    </source>
</evidence>
<dbReference type="CDD" id="cd19531">
    <property type="entry name" value="LCL_NRPS-like"/>
    <property type="match status" value="1"/>
</dbReference>
<dbReference type="InterPro" id="IPR016039">
    <property type="entry name" value="Thiolase-like"/>
</dbReference>
<feature type="domain" description="PKS/mFAS DH" evidence="12">
    <location>
        <begin position="1506"/>
        <end position="1790"/>
    </location>
</feature>
<dbReference type="Pfam" id="PF00109">
    <property type="entry name" value="ketoacyl-synt"/>
    <property type="match status" value="1"/>
</dbReference>
<dbReference type="InterPro" id="IPR049490">
    <property type="entry name" value="C883_1060-like_KR_N"/>
</dbReference>
<feature type="active site" description="Proton acceptor; for dehydratase activity" evidence="8">
    <location>
        <position position="1538"/>
    </location>
</feature>
<evidence type="ECO:0000313" key="13">
    <source>
        <dbReference type="EMBL" id="PZD73143.1"/>
    </source>
</evidence>
<keyword evidence="13" id="KW-0012">Acyltransferase</keyword>
<dbReference type="Pfam" id="PF02801">
    <property type="entry name" value="Ketoacyl-synt_C"/>
    <property type="match status" value="1"/>
</dbReference>
<dbReference type="EMBL" id="PQWO01000006">
    <property type="protein sequence ID" value="PZD73143.1"/>
    <property type="molecule type" value="Genomic_DNA"/>
</dbReference>
<dbReference type="Pfam" id="PF08659">
    <property type="entry name" value="KR"/>
    <property type="match status" value="1"/>
</dbReference>
<feature type="region of interest" description="Disordered" evidence="9">
    <location>
        <begin position="1"/>
        <end position="30"/>
    </location>
</feature>
<evidence type="ECO:0000256" key="2">
    <source>
        <dbReference type="ARBA" id="ARBA00022450"/>
    </source>
</evidence>
<dbReference type="SUPFAM" id="SSF52777">
    <property type="entry name" value="CoA-dependent acyltransferases"/>
    <property type="match status" value="2"/>
</dbReference>
<dbReference type="InterPro" id="IPR049551">
    <property type="entry name" value="PKS_DH_C"/>
</dbReference>
<dbReference type="InterPro" id="IPR036736">
    <property type="entry name" value="ACP-like_sf"/>
</dbReference>
<dbReference type="PROSITE" id="PS52019">
    <property type="entry name" value="PKS_MFAS_DH"/>
    <property type="match status" value="1"/>
</dbReference>
<dbReference type="GO" id="GO:0004312">
    <property type="term" value="F:fatty acid synthase activity"/>
    <property type="evidence" value="ECO:0007669"/>
    <property type="project" value="TreeGrafter"/>
</dbReference>
<feature type="compositionally biased region" description="Polar residues" evidence="9">
    <location>
        <begin position="16"/>
        <end position="25"/>
    </location>
</feature>
<evidence type="ECO:0000256" key="7">
    <source>
        <dbReference type="ARBA" id="ARBA00023268"/>
    </source>
</evidence>
<dbReference type="InterPro" id="IPR049552">
    <property type="entry name" value="PKS_DH_N"/>
</dbReference>
<evidence type="ECO:0000256" key="6">
    <source>
        <dbReference type="ARBA" id="ARBA00023098"/>
    </source>
</evidence>
<dbReference type="InterPro" id="IPR042104">
    <property type="entry name" value="PKS_dehydratase_sf"/>
</dbReference>
<dbReference type="CDD" id="cd00833">
    <property type="entry name" value="PKS"/>
    <property type="match status" value="1"/>
</dbReference>
<feature type="domain" description="Carrier" evidence="10">
    <location>
        <begin position="505"/>
        <end position="580"/>
    </location>
</feature>
<dbReference type="SUPFAM" id="SSF51735">
    <property type="entry name" value="NAD(P)-binding Rossmann-fold domains"/>
    <property type="match status" value="3"/>
</dbReference>
<dbReference type="Gene3D" id="3.90.180.10">
    <property type="entry name" value="Medium-chain alcohol dehydrogenases, catalytic domain"/>
    <property type="match status" value="1"/>
</dbReference>
<dbReference type="GO" id="GO:0004315">
    <property type="term" value="F:3-oxoacyl-[acyl-carrier-protein] synthase activity"/>
    <property type="evidence" value="ECO:0007669"/>
    <property type="project" value="UniProtKB-EC"/>
</dbReference>
<dbReference type="Pfam" id="PF13602">
    <property type="entry name" value="ADH_zinc_N_2"/>
    <property type="match status" value="1"/>
</dbReference>
<dbReference type="Pfam" id="PF00668">
    <property type="entry name" value="Condensation"/>
    <property type="match status" value="1"/>
</dbReference>
<dbReference type="Pfam" id="PF00698">
    <property type="entry name" value="Acyl_transf_1"/>
    <property type="match status" value="1"/>
</dbReference>
<evidence type="ECO:0000256" key="9">
    <source>
        <dbReference type="SAM" id="MobiDB-lite"/>
    </source>
</evidence>
<dbReference type="Gene3D" id="3.30.70.3290">
    <property type="match status" value="1"/>
</dbReference>
<dbReference type="InterPro" id="IPR020806">
    <property type="entry name" value="PKS_PP-bd"/>
</dbReference>
<dbReference type="Gene3D" id="3.30.559.10">
    <property type="entry name" value="Chloramphenicol acetyltransferase-like domain"/>
    <property type="match status" value="1"/>
</dbReference>
<evidence type="ECO:0000256" key="8">
    <source>
        <dbReference type="PROSITE-ProRule" id="PRU01363"/>
    </source>
</evidence>
<keyword evidence="2" id="KW-0596">Phosphopantetheine</keyword>
<dbReference type="InterPro" id="IPR001227">
    <property type="entry name" value="Ac_transferase_dom_sf"/>
</dbReference>
<dbReference type="InterPro" id="IPR011032">
    <property type="entry name" value="GroES-like_sf"/>
</dbReference>
<dbReference type="Gene3D" id="3.40.366.10">
    <property type="entry name" value="Malonyl-Coenzyme A Acyl Carrier Protein, domain 2"/>
    <property type="match status" value="1"/>
</dbReference>
<dbReference type="SUPFAM" id="SSF53901">
    <property type="entry name" value="Thiolase-like"/>
    <property type="match status" value="1"/>
</dbReference>
<dbReference type="Gene3D" id="3.40.50.720">
    <property type="entry name" value="NAD(P)-binding Rossmann-like Domain"/>
    <property type="match status" value="3"/>
</dbReference>
<feature type="region of interest" description="N-terminal hotdog fold" evidence="8">
    <location>
        <begin position="1506"/>
        <end position="1633"/>
    </location>
</feature>
<reference evidence="13 14" key="1">
    <citation type="journal article" date="2018" name="Sci. Rep.">
        <title>A novel species of the marine cyanobacterium Acaryochloris with a unique pigment content and lifestyle.</title>
        <authorList>
            <person name="Partensky F."/>
            <person name="Six C."/>
            <person name="Ratin M."/>
            <person name="Garczarek L."/>
            <person name="Vaulot D."/>
            <person name="Probert I."/>
            <person name="Calteau A."/>
            <person name="Gourvil P."/>
            <person name="Marie D."/>
            <person name="Grebert T."/>
            <person name="Bouchier C."/>
            <person name="Le Panse S."/>
            <person name="Gachenot M."/>
            <person name="Rodriguez F."/>
            <person name="Garrido J.L."/>
        </authorList>
    </citation>
    <scope>NUCLEOTIDE SEQUENCE [LARGE SCALE GENOMIC DNA]</scope>
    <source>
        <strain evidence="13 14">RCC1774</strain>
    </source>
</reference>
<dbReference type="OrthoDB" id="499075at2"/>
<evidence type="ECO:0000259" key="12">
    <source>
        <dbReference type="PROSITE" id="PS52019"/>
    </source>
</evidence>
<evidence type="ECO:0000256" key="3">
    <source>
        <dbReference type="ARBA" id="ARBA00022553"/>
    </source>
</evidence>
<dbReference type="SUPFAM" id="SSF55048">
    <property type="entry name" value="Probable ACP-binding domain of malonyl-CoA ACP transacylase"/>
    <property type="match status" value="1"/>
</dbReference>
<evidence type="ECO:0000259" key="10">
    <source>
        <dbReference type="PROSITE" id="PS50075"/>
    </source>
</evidence>
<evidence type="ECO:0000259" key="11">
    <source>
        <dbReference type="PROSITE" id="PS52004"/>
    </source>
</evidence>
<keyword evidence="5" id="KW-0276">Fatty acid metabolism</keyword>
<dbReference type="SUPFAM" id="SSF52151">
    <property type="entry name" value="FabD/lysophospholipase-like"/>
    <property type="match status" value="1"/>
</dbReference>
<protein>
    <submittedName>
        <fullName evidence="13">Phenolphthiocerol synthesis polyketide synthase type I Pks15/1</fullName>
        <ecNumber evidence="13">2.3.1.41</ecNumber>
    </submittedName>
</protein>
<comment type="cofactor">
    <cofactor evidence="1">
        <name>pantetheine 4'-phosphate</name>
        <dbReference type="ChEBI" id="CHEBI:47942"/>
    </cofactor>
</comment>
<dbReference type="PROSITE" id="PS52004">
    <property type="entry name" value="KS3_2"/>
    <property type="match status" value="1"/>
</dbReference>
<dbReference type="InterPro" id="IPR014043">
    <property type="entry name" value="Acyl_transferase_dom"/>
</dbReference>
<dbReference type="Gene3D" id="3.40.47.10">
    <property type="match status" value="1"/>
</dbReference>
<dbReference type="CDD" id="cd08955">
    <property type="entry name" value="KR_2_FAS_SDR_x"/>
    <property type="match status" value="1"/>
</dbReference>
<dbReference type="Gene3D" id="3.30.70.250">
    <property type="entry name" value="Malonyl-CoA ACP transacylase, ACP-binding"/>
    <property type="match status" value="1"/>
</dbReference>
<dbReference type="SMART" id="SM00827">
    <property type="entry name" value="PKS_AT"/>
    <property type="match status" value="1"/>
</dbReference>
<dbReference type="InterPro" id="IPR001242">
    <property type="entry name" value="Condensation_dom"/>
</dbReference>
<dbReference type="InterPro" id="IPR049900">
    <property type="entry name" value="PKS_mFAS_DH"/>
</dbReference>
<dbReference type="PANTHER" id="PTHR43775">
    <property type="entry name" value="FATTY ACID SYNTHASE"/>
    <property type="match status" value="1"/>
</dbReference>
<feature type="region of interest" description="C-terminal hotdog fold" evidence="8">
    <location>
        <begin position="1647"/>
        <end position="1790"/>
    </location>
</feature>
<dbReference type="Gene3D" id="1.10.1200.10">
    <property type="entry name" value="ACP-like"/>
    <property type="match status" value="2"/>
</dbReference>
<dbReference type="SMART" id="SM00822">
    <property type="entry name" value="PKS_KR"/>
    <property type="match status" value="1"/>
</dbReference>
<dbReference type="Pfam" id="PF21089">
    <property type="entry name" value="PKS_DH_N"/>
    <property type="match status" value="1"/>
</dbReference>
<keyword evidence="7" id="KW-0511">Multifunctional enzyme</keyword>
<dbReference type="InterPro" id="IPR016035">
    <property type="entry name" value="Acyl_Trfase/lysoPLipase"/>
</dbReference>
<dbReference type="SMART" id="SM00825">
    <property type="entry name" value="PKS_KS"/>
    <property type="match status" value="1"/>
</dbReference>
<dbReference type="PROSITE" id="PS00012">
    <property type="entry name" value="PHOSPHOPANTETHEINE"/>
    <property type="match status" value="1"/>
</dbReference>
<dbReference type="SMART" id="SM00829">
    <property type="entry name" value="PKS_ER"/>
    <property type="match status" value="1"/>
</dbReference>
<dbReference type="InterPro" id="IPR013968">
    <property type="entry name" value="PKS_KR"/>
</dbReference>